<protein>
    <submittedName>
        <fullName evidence="2">Uncharacterized protein</fullName>
    </submittedName>
</protein>
<reference evidence="2 4" key="1">
    <citation type="journal article" date="2019" name="Sci. Rep.">
        <title>Orb-weaving spider Araneus ventricosus genome elucidates the spidroin gene catalogue.</title>
        <authorList>
            <person name="Kono N."/>
            <person name="Nakamura H."/>
            <person name="Ohtoshi R."/>
            <person name="Moran D.A.P."/>
            <person name="Shinohara A."/>
            <person name="Yoshida Y."/>
            <person name="Fujiwara M."/>
            <person name="Mori M."/>
            <person name="Tomita M."/>
            <person name="Arakawa K."/>
        </authorList>
    </citation>
    <scope>NUCLEOTIDE SEQUENCE [LARGE SCALE GENOMIC DNA]</scope>
</reference>
<name>A0A4Y2KZ54_ARAVE</name>
<feature type="transmembrane region" description="Helical" evidence="1">
    <location>
        <begin position="77"/>
        <end position="100"/>
    </location>
</feature>
<keyword evidence="1" id="KW-0472">Membrane</keyword>
<keyword evidence="1" id="KW-0812">Transmembrane</keyword>
<dbReference type="Proteomes" id="UP000499080">
    <property type="component" value="Unassembled WGS sequence"/>
</dbReference>
<keyword evidence="4" id="KW-1185">Reference proteome</keyword>
<evidence type="ECO:0000313" key="3">
    <source>
        <dbReference type="EMBL" id="GBN06857.1"/>
    </source>
</evidence>
<evidence type="ECO:0000313" key="2">
    <source>
        <dbReference type="EMBL" id="GBN06813.1"/>
    </source>
</evidence>
<keyword evidence="1" id="KW-1133">Transmembrane helix</keyword>
<dbReference type="EMBL" id="BGPR01196787">
    <property type="protein sequence ID" value="GBN06857.1"/>
    <property type="molecule type" value="Genomic_DNA"/>
</dbReference>
<accession>A0A4Y2KZ54</accession>
<sequence>MEQLSKFLKQTMFSGLLDYMDLETNLNETNHTINMGEIDNLSSFFSVSELNLNLTNGTLINSRNTTDHELWKEDMKFVVDFLLLLLLILIMLAMGCEITWQEVK</sequence>
<evidence type="ECO:0000256" key="1">
    <source>
        <dbReference type="SAM" id="Phobius"/>
    </source>
</evidence>
<dbReference type="EMBL" id="BGPR01196773">
    <property type="protein sequence ID" value="GBN06813.1"/>
    <property type="molecule type" value="Genomic_DNA"/>
</dbReference>
<evidence type="ECO:0000313" key="4">
    <source>
        <dbReference type="Proteomes" id="UP000499080"/>
    </source>
</evidence>
<proteinExistence type="predicted"/>
<dbReference type="AlphaFoldDB" id="A0A4Y2KZ54"/>
<comment type="caution">
    <text evidence="2">The sequence shown here is derived from an EMBL/GenBank/DDBJ whole genome shotgun (WGS) entry which is preliminary data.</text>
</comment>
<gene>
    <name evidence="2" type="ORF">AVEN_130796_1</name>
    <name evidence="3" type="ORF">AVEN_217314_1</name>
</gene>
<organism evidence="2 4">
    <name type="scientific">Araneus ventricosus</name>
    <name type="common">Orbweaver spider</name>
    <name type="synonym">Epeira ventricosa</name>
    <dbReference type="NCBI Taxonomy" id="182803"/>
    <lineage>
        <taxon>Eukaryota</taxon>
        <taxon>Metazoa</taxon>
        <taxon>Ecdysozoa</taxon>
        <taxon>Arthropoda</taxon>
        <taxon>Chelicerata</taxon>
        <taxon>Arachnida</taxon>
        <taxon>Araneae</taxon>
        <taxon>Araneomorphae</taxon>
        <taxon>Entelegynae</taxon>
        <taxon>Araneoidea</taxon>
        <taxon>Araneidae</taxon>
        <taxon>Araneus</taxon>
    </lineage>
</organism>